<dbReference type="EMBL" id="PVXP01000071">
    <property type="protein sequence ID" value="PRR81374.1"/>
    <property type="molecule type" value="Genomic_DNA"/>
</dbReference>
<reference evidence="9 10" key="1">
    <citation type="submission" date="2018-03" db="EMBL/GenBank/DDBJ databases">
        <title>Genome sequence of Clostridium luticellarii DSM 29923.</title>
        <authorList>
            <person name="Poehlein A."/>
            <person name="Daniel R."/>
        </authorList>
    </citation>
    <scope>NUCLEOTIDE SEQUENCE [LARGE SCALE GENOMIC DNA]</scope>
    <source>
        <strain evidence="9 10">DSM 29923</strain>
    </source>
</reference>
<dbReference type="HAMAP" id="MF_00412">
    <property type="entry name" value="ProA"/>
    <property type="match status" value="1"/>
</dbReference>
<dbReference type="InterPro" id="IPR012134">
    <property type="entry name" value="Glu-5-SA_DH"/>
</dbReference>
<dbReference type="UniPathway" id="UPA00098">
    <property type="reaction ID" value="UER00360"/>
</dbReference>
<comment type="subcellular location">
    <subcellularLocation>
        <location evidence="7">Cytoplasm</location>
    </subcellularLocation>
</comment>
<evidence type="ECO:0000256" key="6">
    <source>
        <dbReference type="ARBA" id="ARBA00049024"/>
    </source>
</evidence>
<keyword evidence="2 7" id="KW-0028">Amino-acid biosynthesis</keyword>
<dbReference type="Proteomes" id="UP000237798">
    <property type="component" value="Unassembled WGS sequence"/>
</dbReference>
<dbReference type="NCBIfam" id="NF001221">
    <property type="entry name" value="PRK00197.1"/>
    <property type="match status" value="1"/>
</dbReference>
<dbReference type="InterPro" id="IPR016163">
    <property type="entry name" value="Ald_DH_C"/>
</dbReference>
<evidence type="ECO:0000256" key="7">
    <source>
        <dbReference type="HAMAP-Rule" id="MF_00412"/>
    </source>
</evidence>
<dbReference type="SUPFAM" id="SSF53720">
    <property type="entry name" value="ALDH-like"/>
    <property type="match status" value="1"/>
</dbReference>
<dbReference type="GO" id="GO:0005737">
    <property type="term" value="C:cytoplasm"/>
    <property type="evidence" value="ECO:0007669"/>
    <property type="project" value="UniProtKB-SubCell"/>
</dbReference>
<comment type="similarity">
    <text evidence="7">Belongs to the gamma-glutamyl phosphate reductase family.</text>
</comment>
<dbReference type="InterPro" id="IPR020593">
    <property type="entry name" value="G-glutamylP_reductase_CS"/>
</dbReference>
<dbReference type="Gene3D" id="3.40.309.10">
    <property type="entry name" value="Aldehyde Dehydrogenase, Chain A, domain 2"/>
    <property type="match status" value="1"/>
</dbReference>
<keyword evidence="4 7" id="KW-0521">NADP</keyword>
<dbReference type="PIRSF" id="PIRSF000151">
    <property type="entry name" value="GPR"/>
    <property type="match status" value="1"/>
</dbReference>
<dbReference type="Gene3D" id="3.40.605.10">
    <property type="entry name" value="Aldehyde Dehydrogenase, Chain A, domain 1"/>
    <property type="match status" value="1"/>
</dbReference>
<dbReference type="GO" id="GO:0004350">
    <property type="term" value="F:glutamate-5-semialdehyde dehydrogenase activity"/>
    <property type="evidence" value="ECO:0007669"/>
    <property type="project" value="UniProtKB-UniRule"/>
</dbReference>
<name>A0A2T0BBV8_9CLOT</name>
<evidence type="ECO:0000256" key="5">
    <source>
        <dbReference type="ARBA" id="ARBA00023002"/>
    </source>
</evidence>
<keyword evidence="10" id="KW-1185">Reference proteome</keyword>
<dbReference type="RefSeq" id="WP_106010705.1">
    <property type="nucleotide sequence ID" value="NZ_PVXP01000071.1"/>
</dbReference>
<comment type="catalytic activity">
    <reaction evidence="6 7">
        <text>L-glutamate 5-semialdehyde + phosphate + NADP(+) = L-glutamyl 5-phosphate + NADPH + H(+)</text>
        <dbReference type="Rhea" id="RHEA:19541"/>
        <dbReference type="ChEBI" id="CHEBI:15378"/>
        <dbReference type="ChEBI" id="CHEBI:43474"/>
        <dbReference type="ChEBI" id="CHEBI:57783"/>
        <dbReference type="ChEBI" id="CHEBI:58066"/>
        <dbReference type="ChEBI" id="CHEBI:58274"/>
        <dbReference type="ChEBI" id="CHEBI:58349"/>
        <dbReference type="EC" id="1.2.1.41"/>
    </reaction>
</comment>
<evidence type="ECO:0000256" key="1">
    <source>
        <dbReference type="ARBA" id="ARBA00004985"/>
    </source>
</evidence>
<gene>
    <name evidence="7 9" type="primary">proA</name>
    <name evidence="9" type="ORF">CLLU_31520</name>
</gene>
<comment type="function">
    <text evidence="7">Catalyzes the NADPH-dependent reduction of L-glutamate 5-phosphate into L-glutamate 5-semialdehyde and phosphate. The product spontaneously undergoes cyclization to form 1-pyrroline-5-carboxylate.</text>
</comment>
<dbReference type="PANTHER" id="PTHR11063:SF8">
    <property type="entry name" value="DELTA-1-PYRROLINE-5-CARBOXYLATE SYNTHASE"/>
    <property type="match status" value="1"/>
</dbReference>
<feature type="domain" description="Aldehyde dehydrogenase" evidence="8">
    <location>
        <begin position="11"/>
        <end position="288"/>
    </location>
</feature>
<evidence type="ECO:0000313" key="10">
    <source>
        <dbReference type="Proteomes" id="UP000237798"/>
    </source>
</evidence>
<comment type="caution">
    <text evidence="9">The sequence shown here is derived from an EMBL/GenBank/DDBJ whole genome shotgun (WGS) entry which is preliminary data.</text>
</comment>
<dbReference type="GO" id="GO:0055129">
    <property type="term" value="P:L-proline biosynthetic process"/>
    <property type="evidence" value="ECO:0007669"/>
    <property type="project" value="UniProtKB-UniRule"/>
</dbReference>
<keyword evidence="5 7" id="KW-0560">Oxidoreductase</keyword>
<dbReference type="EC" id="1.2.1.41" evidence="7"/>
<dbReference type="PROSITE" id="PS01223">
    <property type="entry name" value="PROA"/>
    <property type="match status" value="1"/>
</dbReference>
<protein>
    <recommendedName>
        <fullName evidence="7">Gamma-glutamyl phosphate reductase</fullName>
        <shortName evidence="7">GPR</shortName>
        <ecNumber evidence="7">1.2.1.41</ecNumber>
    </recommendedName>
    <alternativeName>
        <fullName evidence="7">Glutamate-5-semialdehyde dehydrogenase</fullName>
    </alternativeName>
    <alternativeName>
        <fullName evidence="7">Glutamyl-gamma-semialdehyde dehydrogenase</fullName>
        <shortName evidence="7">GSA dehydrogenase</shortName>
    </alternativeName>
</protein>
<dbReference type="InterPro" id="IPR016162">
    <property type="entry name" value="Ald_DH_N"/>
</dbReference>
<keyword evidence="3 7" id="KW-0641">Proline biosynthesis</keyword>
<organism evidence="9 10">
    <name type="scientific">Clostridium luticellarii</name>
    <dbReference type="NCBI Taxonomy" id="1691940"/>
    <lineage>
        <taxon>Bacteria</taxon>
        <taxon>Bacillati</taxon>
        <taxon>Bacillota</taxon>
        <taxon>Clostridia</taxon>
        <taxon>Eubacteriales</taxon>
        <taxon>Clostridiaceae</taxon>
        <taxon>Clostridium</taxon>
    </lineage>
</organism>
<dbReference type="FunFam" id="3.40.309.10:FF:000006">
    <property type="entry name" value="Gamma-glutamyl phosphate reductase"/>
    <property type="match status" value="1"/>
</dbReference>
<proteinExistence type="inferred from homology"/>
<dbReference type="OrthoDB" id="9809970at2"/>
<accession>A0A2T0BBV8</accession>
<evidence type="ECO:0000256" key="2">
    <source>
        <dbReference type="ARBA" id="ARBA00022605"/>
    </source>
</evidence>
<dbReference type="PANTHER" id="PTHR11063">
    <property type="entry name" value="GLUTAMATE SEMIALDEHYDE DEHYDROGENASE"/>
    <property type="match status" value="1"/>
</dbReference>
<evidence type="ECO:0000256" key="3">
    <source>
        <dbReference type="ARBA" id="ARBA00022650"/>
    </source>
</evidence>
<dbReference type="InterPro" id="IPR016161">
    <property type="entry name" value="Ald_DH/histidinol_DH"/>
</dbReference>
<sequence length="418" mass="45728">MNIDDYIVRKAEKASLAARILSNVGTEEKNKALLSMARQLKKSEDNILRANEVDLKNAKKSGKNSAFIDRLSLDEKRINSMSEGLEKVASLPDPIGEGIKTWKRPNGLSIEKIRVPLGTIGIIYEARPNVTVDASALCLKSGNSVILRGGKEAINSNSTIYNVINKAAVESGLPEGSMEFIDVTERDAVEVLMKLNEFVDVLIPRGGRGLIKSVVKNSTVPVIETGAGNCHVYVDAQADLDMAEKIVVNAKAQRPAVCNAMETLLVHKDIAEKFLPHLGNTLKKLNVEIRGCSKTQKLIPDIKLASEEDYETEFLDLVLAVKVVDSIDEAIDHIYKYGTKHSESIITDNYTSSQKFLKEVDAAAVYVNASTRFTDGGEFGFGAEIGISTQKLHARGPMGLNELTTTKYMIYGNGQTRK</sequence>
<dbReference type="Pfam" id="PF00171">
    <property type="entry name" value="Aldedh"/>
    <property type="match status" value="1"/>
</dbReference>
<dbReference type="NCBIfam" id="TIGR00407">
    <property type="entry name" value="proA"/>
    <property type="match status" value="1"/>
</dbReference>
<dbReference type="InterPro" id="IPR000965">
    <property type="entry name" value="GPR_dom"/>
</dbReference>
<evidence type="ECO:0000259" key="8">
    <source>
        <dbReference type="Pfam" id="PF00171"/>
    </source>
</evidence>
<dbReference type="AlphaFoldDB" id="A0A2T0BBV8"/>
<comment type="pathway">
    <text evidence="1 7">Amino-acid biosynthesis; L-proline biosynthesis; L-glutamate 5-semialdehyde from L-glutamate: step 2/2.</text>
</comment>
<evidence type="ECO:0000256" key="4">
    <source>
        <dbReference type="ARBA" id="ARBA00022857"/>
    </source>
</evidence>
<dbReference type="CDD" id="cd07079">
    <property type="entry name" value="ALDH_F18-19_ProA-GPR"/>
    <property type="match status" value="1"/>
</dbReference>
<dbReference type="InterPro" id="IPR015590">
    <property type="entry name" value="Aldehyde_DH_dom"/>
</dbReference>
<dbReference type="GO" id="GO:0050661">
    <property type="term" value="F:NADP binding"/>
    <property type="evidence" value="ECO:0007669"/>
    <property type="project" value="InterPro"/>
</dbReference>
<keyword evidence="7" id="KW-0963">Cytoplasm</keyword>
<evidence type="ECO:0000313" key="9">
    <source>
        <dbReference type="EMBL" id="PRR81374.1"/>
    </source>
</evidence>